<dbReference type="InterPro" id="IPR011344">
    <property type="entry name" value="ssDNA-bd"/>
</dbReference>
<dbReference type="GO" id="GO:0003697">
    <property type="term" value="F:single-stranded DNA binding"/>
    <property type="evidence" value="ECO:0007669"/>
    <property type="project" value="UniProtKB-UniRule"/>
</dbReference>
<dbReference type="AlphaFoldDB" id="A0A2S5RF84"/>
<dbReference type="PROSITE" id="PS50935">
    <property type="entry name" value="SSB"/>
    <property type="match status" value="1"/>
</dbReference>
<dbReference type="InterPro" id="IPR012340">
    <property type="entry name" value="NA-bd_OB-fold"/>
</dbReference>
<dbReference type="PIRSF" id="PIRSF002070">
    <property type="entry name" value="SSB"/>
    <property type="match status" value="1"/>
</dbReference>
<comment type="subunit">
    <text evidence="2">Homotetramer.</text>
</comment>
<evidence type="ECO:0000256" key="2">
    <source>
        <dbReference type="HAMAP-Rule" id="MF_00984"/>
    </source>
</evidence>
<keyword evidence="6" id="KW-1185">Reference proteome</keyword>
<dbReference type="CDD" id="cd04496">
    <property type="entry name" value="SSB_OBF"/>
    <property type="match status" value="1"/>
</dbReference>
<evidence type="ECO:0000256" key="4">
    <source>
        <dbReference type="SAM" id="MobiDB-lite"/>
    </source>
</evidence>
<dbReference type="PANTHER" id="PTHR10302:SF27">
    <property type="entry name" value="SINGLE-STRANDED DNA-BINDING PROTEIN"/>
    <property type="match status" value="1"/>
</dbReference>
<dbReference type="NCBIfam" id="TIGR00621">
    <property type="entry name" value="ssb"/>
    <property type="match status" value="1"/>
</dbReference>
<dbReference type="HAMAP" id="MF_00984">
    <property type="entry name" value="SSB"/>
    <property type="match status" value="1"/>
</dbReference>
<evidence type="ECO:0000256" key="3">
    <source>
        <dbReference type="PIRNR" id="PIRNR002070"/>
    </source>
</evidence>
<dbReference type="PANTHER" id="PTHR10302">
    <property type="entry name" value="SINGLE-STRANDED DNA-BINDING PROTEIN"/>
    <property type="match status" value="1"/>
</dbReference>
<dbReference type="STRING" id="1399797.GCA_000518285_01397"/>
<organism evidence="5 6">
    <name type="scientific">Williamsoniiplasma lucivorax</name>
    <dbReference type="NCBI Taxonomy" id="209274"/>
    <lineage>
        <taxon>Bacteria</taxon>
        <taxon>Bacillati</taxon>
        <taxon>Mycoplasmatota</taxon>
        <taxon>Mollicutes</taxon>
        <taxon>Entomoplasmatales</taxon>
        <taxon>Williamsoniiplasma</taxon>
    </lineage>
</organism>
<dbReference type="Pfam" id="PF00436">
    <property type="entry name" value="SSB"/>
    <property type="match status" value="1"/>
</dbReference>
<name>A0A2S5RF84_9MOLU</name>
<comment type="caution">
    <text evidence="5">The sequence shown here is derived from an EMBL/GenBank/DDBJ whole genome shotgun (WGS) entry which is preliminary data.</text>
</comment>
<keyword evidence="1 2" id="KW-0238">DNA-binding</keyword>
<dbReference type="GO" id="GO:0009295">
    <property type="term" value="C:nucleoid"/>
    <property type="evidence" value="ECO:0007669"/>
    <property type="project" value="TreeGrafter"/>
</dbReference>
<dbReference type="RefSeq" id="WP_028126799.1">
    <property type="nucleotide sequence ID" value="NZ_PHNE01000001.1"/>
</dbReference>
<evidence type="ECO:0000313" key="5">
    <source>
        <dbReference type="EMBL" id="PPE05872.1"/>
    </source>
</evidence>
<evidence type="ECO:0000313" key="6">
    <source>
        <dbReference type="Proteomes" id="UP000237865"/>
    </source>
</evidence>
<dbReference type="Proteomes" id="UP000237865">
    <property type="component" value="Unassembled WGS sequence"/>
</dbReference>
<feature type="region of interest" description="Disordered" evidence="4">
    <location>
        <begin position="100"/>
        <end position="139"/>
    </location>
</feature>
<dbReference type="SUPFAM" id="SSF50249">
    <property type="entry name" value="Nucleic acid-binding proteins"/>
    <property type="match status" value="1"/>
</dbReference>
<dbReference type="GO" id="GO:0006260">
    <property type="term" value="P:DNA replication"/>
    <property type="evidence" value="ECO:0007669"/>
    <property type="project" value="InterPro"/>
</dbReference>
<proteinExistence type="inferred from homology"/>
<dbReference type="InterPro" id="IPR000424">
    <property type="entry name" value="Primosome_PriB/ssb"/>
</dbReference>
<sequence>MNQVSLIGRITNDLELRESTNGTKFLGFTLVVSEYRKDVEHTNFIPCIAWDNNANLMVNYLKKGSLIGLTGRISVRSKQDGGKYETIVNINVDRVEFLEPKGSKSNDNQFKNSSNTSQKSTVDESPSDDQTIEDSILWD</sequence>
<dbReference type="Gene3D" id="2.40.50.140">
    <property type="entry name" value="Nucleic acid-binding proteins"/>
    <property type="match status" value="1"/>
</dbReference>
<evidence type="ECO:0000256" key="1">
    <source>
        <dbReference type="ARBA" id="ARBA00023125"/>
    </source>
</evidence>
<gene>
    <name evidence="5" type="primary">ssb</name>
    <name evidence="5" type="ORF">ELUCI_v1c01600</name>
</gene>
<comment type="caution">
    <text evidence="2">Lacks conserved residue(s) required for the propagation of feature annotation.</text>
</comment>
<feature type="compositionally biased region" description="Polar residues" evidence="4">
    <location>
        <begin position="105"/>
        <end position="124"/>
    </location>
</feature>
<protein>
    <recommendedName>
        <fullName evidence="2 3">Single-stranded DNA-binding protein</fullName>
        <shortName evidence="2">SSB</shortName>
    </recommendedName>
</protein>
<reference evidence="5 6" key="1">
    <citation type="submission" date="2017-11" db="EMBL/GenBank/DDBJ databases">
        <title>Genome sequence of Entomoplasma lucivorax PIPN-2 (ATCC 49196).</title>
        <authorList>
            <person name="Lo W.-S."/>
            <person name="Gasparich G.E."/>
            <person name="Kuo C.-H."/>
        </authorList>
    </citation>
    <scope>NUCLEOTIDE SEQUENCE [LARGE SCALE GENOMIC DNA]</scope>
    <source>
        <strain evidence="5 6">PIPN-2</strain>
    </source>
</reference>
<dbReference type="EMBL" id="PHNE01000001">
    <property type="protein sequence ID" value="PPE05872.1"/>
    <property type="molecule type" value="Genomic_DNA"/>
</dbReference>
<accession>A0A2S5RF84</accession>